<keyword evidence="2" id="KW-1185">Reference proteome</keyword>
<comment type="caution">
    <text evidence="1">The sequence shown here is derived from an EMBL/GenBank/DDBJ whole genome shotgun (WGS) entry which is preliminary data.</text>
</comment>
<gene>
    <name evidence="1" type="ORF">HMN09_00843900</name>
</gene>
<dbReference type="Proteomes" id="UP000613580">
    <property type="component" value="Unassembled WGS sequence"/>
</dbReference>
<dbReference type="AlphaFoldDB" id="A0A8H6SSH1"/>
<accession>A0A8H6SSH1</accession>
<reference evidence="1" key="1">
    <citation type="submission" date="2020-05" db="EMBL/GenBank/DDBJ databases">
        <title>Mycena genomes resolve the evolution of fungal bioluminescence.</title>
        <authorList>
            <person name="Tsai I.J."/>
        </authorList>
    </citation>
    <scope>NUCLEOTIDE SEQUENCE</scope>
    <source>
        <strain evidence="1">110903Hualien_Pintung</strain>
    </source>
</reference>
<sequence length="298" mass="33500">MTSVDAVALPPELERHIFELAAWGDMPMTLLLCRVARRVHIWIGPLRYRVIHLPGDIELDKLLRHLEEYPQAAQHVLHLAFQDQKGLPPGHVLSMFPNLVDLGMWCGSTTPADLPQVCMLQNLTHLSVSLKALLAERDVSGDNPDMATGSHGSDSELSLAGLTRLTHLELIGDVPHPLIPILKTLPRLTHLSFFDIYFPDIILEALDVFRDTLRLLVVVHQDEEELYVPQSPHNNAGATHPAEAQARSDDPRFVVLHLDCAGNFEEAWNKGAWDGQDYWRRAEETVASRVREQILRSS</sequence>
<evidence type="ECO:0000313" key="1">
    <source>
        <dbReference type="EMBL" id="KAF7304418.1"/>
    </source>
</evidence>
<dbReference type="OrthoDB" id="3021279at2759"/>
<protein>
    <submittedName>
        <fullName evidence="1">Uncharacterized protein</fullName>
    </submittedName>
</protein>
<dbReference type="EMBL" id="JACAZE010000011">
    <property type="protein sequence ID" value="KAF7304418.1"/>
    <property type="molecule type" value="Genomic_DNA"/>
</dbReference>
<dbReference type="SUPFAM" id="SSF52047">
    <property type="entry name" value="RNI-like"/>
    <property type="match status" value="1"/>
</dbReference>
<name>A0A8H6SSH1_MYCCL</name>
<proteinExistence type="predicted"/>
<organism evidence="1 2">
    <name type="scientific">Mycena chlorophos</name>
    <name type="common">Agaric fungus</name>
    <name type="synonym">Agaricus chlorophos</name>
    <dbReference type="NCBI Taxonomy" id="658473"/>
    <lineage>
        <taxon>Eukaryota</taxon>
        <taxon>Fungi</taxon>
        <taxon>Dikarya</taxon>
        <taxon>Basidiomycota</taxon>
        <taxon>Agaricomycotina</taxon>
        <taxon>Agaricomycetes</taxon>
        <taxon>Agaricomycetidae</taxon>
        <taxon>Agaricales</taxon>
        <taxon>Marasmiineae</taxon>
        <taxon>Mycenaceae</taxon>
        <taxon>Mycena</taxon>
    </lineage>
</organism>
<evidence type="ECO:0000313" key="2">
    <source>
        <dbReference type="Proteomes" id="UP000613580"/>
    </source>
</evidence>